<dbReference type="Proteomes" id="UP000062788">
    <property type="component" value="Unassembled WGS sequence"/>
</dbReference>
<evidence type="ECO:0000313" key="1">
    <source>
        <dbReference type="EMBL" id="KVE23396.1"/>
    </source>
</evidence>
<reference evidence="1 2" key="1">
    <citation type="submission" date="2015-11" db="EMBL/GenBank/DDBJ databases">
        <title>Expanding the genomic diversity of Burkholderia species for the development of highly accurate diagnostics.</title>
        <authorList>
            <person name="Sahl J."/>
            <person name="Keim P."/>
            <person name="Wagner D."/>
        </authorList>
    </citation>
    <scope>NUCLEOTIDE SEQUENCE [LARGE SCALE GENOMIC DNA]</scope>
    <source>
        <strain evidence="1 2">TSV85</strain>
    </source>
</reference>
<dbReference type="EMBL" id="LOWA01000059">
    <property type="protein sequence ID" value="KVE23396.1"/>
    <property type="molecule type" value="Genomic_DNA"/>
</dbReference>
<evidence type="ECO:0000313" key="2">
    <source>
        <dbReference type="Proteomes" id="UP000062788"/>
    </source>
</evidence>
<proteinExistence type="predicted"/>
<gene>
    <name evidence="1" type="ORF">WS67_02470</name>
</gene>
<name>A0A103DVB6_9BURK</name>
<organism evidence="1 2">
    <name type="scientific">Burkholderia singularis</name>
    <dbReference type="NCBI Taxonomy" id="1503053"/>
    <lineage>
        <taxon>Bacteria</taxon>
        <taxon>Pseudomonadati</taxon>
        <taxon>Pseudomonadota</taxon>
        <taxon>Betaproteobacteria</taxon>
        <taxon>Burkholderiales</taxon>
        <taxon>Burkholderiaceae</taxon>
        <taxon>Burkholderia</taxon>
        <taxon>pseudomallei group</taxon>
    </lineage>
</organism>
<sequence length="84" mass="9224">MDALDAVESTAPLVTQFVLDLSSAPDRRIVADALRLLLRERSDALNFAMRIAAEHGQPRPDPGGFGLSDILRLLRTVERVDVPD</sequence>
<accession>A0A103DVB6</accession>
<keyword evidence="2" id="KW-1185">Reference proteome</keyword>
<dbReference type="AlphaFoldDB" id="A0A103DVB6"/>
<protein>
    <submittedName>
        <fullName evidence="1">Uncharacterized protein</fullName>
    </submittedName>
</protein>
<comment type="caution">
    <text evidence="1">The sequence shown here is derived from an EMBL/GenBank/DDBJ whole genome shotgun (WGS) entry which is preliminary data.</text>
</comment>